<gene>
    <name evidence="2" type="ORF">QYF61_022397</name>
</gene>
<dbReference type="AlphaFoldDB" id="A0AAN7RGE3"/>
<feature type="region of interest" description="Disordered" evidence="1">
    <location>
        <begin position="174"/>
        <end position="193"/>
    </location>
</feature>
<accession>A0AAN7RGE3</accession>
<feature type="region of interest" description="Disordered" evidence="1">
    <location>
        <begin position="129"/>
        <end position="160"/>
    </location>
</feature>
<keyword evidence="3" id="KW-1185">Reference proteome</keyword>
<dbReference type="Proteomes" id="UP001333110">
    <property type="component" value="Unassembled WGS sequence"/>
</dbReference>
<reference evidence="2 3" key="1">
    <citation type="journal article" date="2023" name="J. Hered.">
        <title>Chromosome-level genome of the wood stork (Mycteria americana) provides insight into avian chromosome evolution.</title>
        <authorList>
            <person name="Flamio R. Jr."/>
            <person name="Ramstad K.M."/>
        </authorList>
    </citation>
    <scope>NUCLEOTIDE SEQUENCE [LARGE SCALE GENOMIC DNA]</scope>
    <source>
        <strain evidence="2">JAX WOST 10</strain>
    </source>
</reference>
<feature type="compositionally biased region" description="Polar residues" evidence="1">
    <location>
        <begin position="129"/>
        <end position="149"/>
    </location>
</feature>
<name>A0AAN7RGE3_MYCAM</name>
<proteinExistence type="predicted"/>
<sequence>MAPYAIIFSTYLLTLVGNGLCSVTAWSSQHLQTLLYFFFMAEEKGEKERLLTKGSSSKGLSQEQPVPLGTGNFHLLDVSWTVLEAEVIGLKPENQGMPGGQWLKLFLLLHLSNEEGERIWFKSSDSTRSAATVSGTNSPISTRGHSSSFGEVPTSPLVASGRTPELDTVLQVGSHQSGVEGQNHHPQPAGHGSFDAAQETVGFLGCERILPAHVQLFMHQYPKVLCRAALNPFIPQPVLILEVVLTQVQDLALGLVEPHEVHMGPILKLVQVPLDGIPSLRRVNHTSQHSVVCKLAEGALNPSVCVID</sequence>
<evidence type="ECO:0000313" key="2">
    <source>
        <dbReference type="EMBL" id="KAK4805639.1"/>
    </source>
</evidence>
<protein>
    <submittedName>
        <fullName evidence="2">Uncharacterized protein</fullName>
    </submittedName>
</protein>
<comment type="caution">
    <text evidence="2">The sequence shown here is derived from an EMBL/GenBank/DDBJ whole genome shotgun (WGS) entry which is preliminary data.</text>
</comment>
<organism evidence="2 3">
    <name type="scientific">Mycteria americana</name>
    <name type="common">Wood stork</name>
    <dbReference type="NCBI Taxonomy" id="33587"/>
    <lineage>
        <taxon>Eukaryota</taxon>
        <taxon>Metazoa</taxon>
        <taxon>Chordata</taxon>
        <taxon>Craniata</taxon>
        <taxon>Vertebrata</taxon>
        <taxon>Euteleostomi</taxon>
        <taxon>Archelosauria</taxon>
        <taxon>Archosauria</taxon>
        <taxon>Dinosauria</taxon>
        <taxon>Saurischia</taxon>
        <taxon>Theropoda</taxon>
        <taxon>Coelurosauria</taxon>
        <taxon>Aves</taxon>
        <taxon>Neognathae</taxon>
        <taxon>Neoaves</taxon>
        <taxon>Aequornithes</taxon>
        <taxon>Ciconiiformes</taxon>
        <taxon>Ciconiidae</taxon>
        <taxon>Mycteria</taxon>
    </lineage>
</organism>
<evidence type="ECO:0000256" key="1">
    <source>
        <dbReference type="SAM" id="MobiDB-lite"/>
    </source>
</evidence>
<evidence type="ECO:0000313" key="3">
    <source>
        <dbReference type="Proteomes" id="UP001333110"/>
    </source>
</evidence>
<dbReference type="EMBL" id="JAUNZN010000066">
    <property type="protein sequence ID" value="KAK4805639.1"/>
    <property type="molecule type" value="Genomic_DNA"/>
</dbReference>